<dbReference type="CDD" id="cd23808">
    <property type="entry name" value="UBCc_UBE2W"/>
    <property type="match status" value="1"/>
</dbReference>
<protein>
    <submittedName>
        <fullName evidence="2">Putative ubiquitin-conjugating enzyme</fullName>
    </submittedName>
</protein>
<proteinExistence type="predicted"/>
<dbReference type="InterPro" id="IPR050113">
    <property type="entry name" value="Ub_conjugating_enzyme"/>
</dbReference>
<organism evidence="2 3">
    <name type="scientific">Streblomastix strix</name>
    <dbReference type="NCBI Taxonomy" id="222440"/>
    <lineage>
        <taxon>Eukaryota</taxon>
        <taxon>Metamonada</taxon>
        <taxon>Preaxostyla</taxon>
        <taxon>Oxymonadida</taxon>
        <taxon>Streblomastigidae</taxon>
        <taxon>Streblomastix</taxon>
    </lineage>
</organism>
<name>A0A5J4US09_9EUKA</name>
<dbReference type="SUPFAM" id="SSF54495">
    <property type="entry name" value="UBC-like"/>
    <property type="match status" value="1"/>
</dbReference>
<comment type="caution">
    <text evidence="2">The sequence shown here is derived from an EMBL/GenBank/DDBJ whole genome shotgun (WGS) entry which is preliminary data.</text>
</comment>
<dbReference type="PANTHER" id="PTHR24067">
    <property type="entry name" value="UBIQUITIN-CONJUGATING ENZYME E2"/>
    <property type="match status" value="1"/>
</dbReference>
<accession>A0A5J4US09</accession>
<evidence type="ECO:0000313" key="2">
    <source>
        <dbReference type="EMBL" id="KAA6372984.1"/>
    </source>
</evidence>
<dbReference type="Pfam" id="PF00179">
    <property type="entry name" value="UQ_con"/>
    <property type="match status" value="1"/>
</dbReference>
<dbReference type="OrthoDB" id="406833at2759"/>
<dbReference type="SMART" id="SM00212">
    <property type="entry name" value="UBCc"/>
    <property type="match status" value="1"/>
</dbReference>
<sequence length="148" mass="16839">MSLTKLAVNRLMSERKQLSKCSSPLIKANLESENLEKLDVTLLGPEDSLYKGKKFQLRFTFPSNYPLENPMVIFLQPNHIYSNGHICLSVIYKQHWTPAMTIESICLSIISMLASATQIERPPNDSSYVSRAPSDPRSSNWIFEDDKC</sequence>
<dbReference type="InterPro" id="IPR000608">
    <property type="entry name" value="UBC"/>
</dbReference>
<dbReference type="EMBL" id="SNRW01013114">
    <property type="protein sequence ID" value="KAA6372984.1"/>
    <property type="molecule type" value="Genomic_DNA"/>
</dbReference>
<gene>
    <name evidence="2" type="ORF">EZS28_031490</name>
</gene>
<dbReference type="Proteomes" id="UP000324800">
    <property type="component" value="Unassembled WGS sequence"/>
</dbReference>
<dbReference type="InterPro" id="IPR016135">
    <property type="entry name" value="UBQ-conjugating_enzyme/RWD"/>
</dbReference>
<dbReference type="AlphaFoldDB" id="A0A5J4US09"/>
<evidence type="ECO:0000313" key="3">
    <source>
        <dbReference type="Proteomes" id="UP000324800"/>
    </source>
</evidence>
<reference evidence="2 3" key="1">
    <citation type="submission" date="2019-03" db="EMBL/GenBank/DDBJ databases">
        <title>Single cell metagenomics reveals metabolic interactions within the superorganism composed of flagellate Streblomastix strix and complex community of Bacteroidetes bacteria on its surface.</title>
        <authorList>
            <person name="Treitli S.C."/>
            <person name="Kolisko M."/>
            <person name="Husnik F."/>
            <person name="Keeling P."/>
            <person name="Hampl V."/>
        </authorList>
    </citation>
    <scope>NUCLEOTIDE SEQUENCE [LARGE SCALE GENOMIC DNA]</scope>
    <source>
        <strain evidence="2">ST1C</strain>
    </source>
</reference>
<dbReference type="Gene3D" id="3.10.110.10">
    <property type="entry name" value="Ubiquitin Conjugating Enzyme"/>
    <property type="match status" value="1"/>
</dbReference>
<feature type="domain" description="UBC core" evidence="1">
    <location>
        <begin position="6"/>
        <end position="148"/>
    </location>
</feature>
<evidence type="ECO:0000259" key="1">
    <source>
        <dbReference type="PROSITE" id="PS50127"/>
    </source>
</evidence>
<dbReference type="PROSITE" id="PS50127">
    <property type="entry name" value="UBC_2"/>
    <property type="match status" value="1"/>
</dbReference>